<accession>A0A1Q9CPY8</accession>
<evidence type="ECO:0000313" key="9">
    <source>
        <dbReference type="Proteomes" id="UP000186817"/>
    </source>
</evidence>
<evidence type="ECO:0000256" key="2">
    <source>
        <dbReference type="ARBA" id="ARBA00022723"/>
    </source>
</evidence>
<feature type="compositionally biased region" description="Basic and acidic residues" evidence="6">
    <location>
        <begin position="305"/>
        <end position="314"/>
    </location>
</feature>
<dbReference type="OrthoDB" id="10264738at2759"/>
<feature type="compositionally biased region" description="Basic and acidic residues" evidence="6">
    <location>
        <begin position="675"/>
        <end position="714"/>
    </location>
</feature>
<evidence type="ECO:0000259" key="7">
    <source>
        <dbReference type="PROSITE" id="PS51746"/>
    </source>
</evidence>
<dbReference type="Proteomes" id="UP000186817">
    <property type="component" value="Unassembled WGS sequence"/>
</dbReference>
<dbReference type="AlphaFoldDB" id="A0A1Q9CPY8"/>
<evidence type="ECO:0000256" key="3">
    <source>
        <dbReference type="ARBA" id="ARBA00022801"/>
    </source>
</evidence>
<feature type="compositionally biased region" description="Basic and acidic residues" evidence="6">
    <location>
        <begin position="622"/>
        <end position="658"/>
    </location>
</feature>
<comment type="similarity">
    <text evidence="5">Belongs to the PP2C family.</text>
</comment>
<protein>
    <recommendedName>
        <fullName evidence="7">PPM-type phosphatase domain-containing protein</fullName>
    </recommendedName>
</protein>
<keyword evidence="4 5" id="KW-0904">Protein phosphatase</keyword>
<feature type="domain" description="PPM-type phosphatase" evidence="7">
    <location>
        <begin position="37"/>
        <end position="305"/>
    </location>
</feature>
<feature type="region of interest" description="Disordered" evidence="6">
    <location>
        <begin position="568"/>
        <end position="820"/>
    </location>
</feature>
<feature type="compositionally biased region" description="Basic and acidic residues" evidence="6">
    <location>
        <begin position="796"/>
        <end position="806"/>
    </location>
</feature>
<dbReference type="GO" id="GO:0016020">
    <property type="term" value="C:membrane"/>
    <property type="evidence" value="ECO:0007669"/>
    <property type="project" value="UniProtKB-SubCell"/>
</dbReference>
<dbReference type="SMART" id="SM00332">
    <property type="entry name" value="PP2Cc"/>
    <property type="match status" value="1"/>
</dbReference>
<reference evidence="8 9" key="1">
    <citation type="submission" date="2016-02" db="EMBL/GenBank/DDBJ databases">
        <title>Genome analysis of coral dinoflagellate symbionts highlights evolutionary adaptations to a symbiotic lifestyle.</title>
        <authorList>
            <person name="Aranda M."/>
            <person name="Li Y."/>
            <person name="Liew Y.J."/>
            <person name="Baumgarten S."/>
            <person name="Simakov O."/>
            <person name="Wilson M."/>
            <person name="Piel J."/>
            <person name="Ashoor H."/>
            <person name="Bougouffa S."/>
            <person name="Bajic V.B."/>
            <person name="Ryu T."/>
            <person name="Ravasi T."/>
            <person name="Bayer T."/>
            <person name="Micklem G."/>
            <person name="Kim H."/>
            <person name="Bhak J."/>
            <person name="Lajeunesse T.C."/>
            <person name="Voolstra C.R."/>
        </authorList>
    </citation>
    <scope>NUCLEOTIDE SEQUENCE [LARGE SCALE GENOMIC DNA]</scope>
    <source>
        <strain evidence="8 9">CCMP2467</strain>
    </source>
</reference>
<dbReference type="PANTHER" id="PTHR47992">
    <property type="entry name" value="PROTEIN PHOSPHATASE"/>
    <property type="match status" value="1"/>
</dbReference>
<feature type="compositionally biased region" description="Basic and acidic residues" evidence="6">
    <location>
        <begin position="738"/>
        <end position="783"/>
    </location>
</feature>
<dbReference type="GO" id="GO:0004722">
    <property type="term" value="F:protein serine/threonine phosphatase activity"/>
    <property type="evidence" value="ECO:0007669"/>
    <property type="project" value="InterPro"/>
</dbReference>
<dbReference type="InterPro" id="IPR000222">
    <property type="entry name" value="PP2C_BS"/>
</dbReference>
<dbReference type="Pfam" id="PF00481">
    <property type="entry name" value="PP2C"/>
    <property type="match status" value="1"/>
</dbReference>
<feature type="region of interest" description="Disordered" evidence="6">
    <location>
        <begin position="271"/>
        <end position="318"/>
    </location>
</feature>
<dbReference type="GO" id="GO:0046872">
    <property type="term" value="F:metal ion binding"/>
    <property type="evidence" value="ECO:0007669"/>
    <property type="project" value="UniProtKB-KW"/>
</dbReference>
<dbReference type="SUPFAM" id="SSF81606">
    <property type="entry name" value="PP2C-like"/>
    <property type="match status" value="1"/>
</dbReference>
<name>A0A1Q9CPY8_SYMMI</name>
<dbReference type="CDD" id="cd00143">
    <property type="entry name" value="PP2Cc"/>
    <property type="match status" value="1"/>
</dbReference>
<organism evidence="8 9">
    <name type="scientific">Symbiodinium microadriaticum</name>
    <name type="common">Dinoflagellate</name>
    <name type="synonym">Zooxanthella microadriatica</name>
    <dbReference type="NCBI Taxonomy" id="2951"/>
    <lineage>
        <taxon>Eukaryota</taxon>
        <taxon>Sar</taxon>
        <taxon>Alveolata</taxon>
        <taxon>Dinophyceae</taxon>
        <taxon>Suessiales</taxon>
        <taxon>Symbiodiniaceae</taxon>
        <taxon>Symbiodinium</taxon>
    </lineage>
</organism>
<keyword evidence="3 5" id="KW-0378">Hydrolase</keyword>
<proteinExistence type="inferred from homology"/>
<evidence type="ECO:0000313" key="8">
    <source>
        <dbReference type="EMBL" id="OLP84965.1"/>
    </source>
</evidence>
<dbReference type="PROSITE" id="PS51746">
    <property type="entry name" value="PPM_2"/>
    <property type="match status" value="1"/>
</dbReference>
<gene>
    <name evidence="8" type="ORF">AK812_SmicGene34088</name>
</gene>
<keyword evidence="9" id="KW-1185">Reference proteome</keyword>
<evidence type="ECO:0000256" key="5">
    <source>
        <dbReference type="RuleBase" id="RU003465"/>
    </source>
</evidence>
<keyword evidence="2" id="KW-0479">Metal-binding</keyword>
<dbReference type="PROSITE" id="PS01032">
    <property type="entry name" value="PPM_1"/>
    <property type="match status" value="1"/>
</dbReference>
<dbReference type="Gene3D" id="3.60.40.10">
    <property type="entry name" value="PPM-type phosphatase domain"/>
    <property type="match status" value="1"/>
</dbReference>
<dbReference type="EMBL" id="LSRX01001003">
    <property type="protein sequence ID" value="OLP84965.1"/>
    <property type="molecule type" value="Genomic_DNA"/>
</dbReference>
<dbReference type="InterPro" id="IPR015655">
    <property type="entry name" value="PP2C"/>
</dbReference>
<evidence type="ECO:0000256" key="1">
    <source>
        <dbReference type="ARBA" id="ARBA00004170"/>
    </source>
</evidence>
<evidence type="ECO:0000256" key="4">
    <source>
        <dbReference type="ARBA" id="ARBA00022912"/>
    </source>
</evidence>
<comment type="caution">
    <text evidence="8">The sequence shown here is derived from an EMBL/GenBank/DDBJ whole genome shotgun (WGS) entry which is preliminary data.</text>
</comment>
<sequence length="820" mass="89730">MTSWSEAFGFLGDPLPSAAVGNVSSYSRGVMSPSLLRVGSDTLPGRKAHKTDWTNQDASLAIPLGCTRMLVGVFDGHGEQGHEISASVSMLFSRFADALAKMAEDQRVNPEASVPRQMAHLFAMAQDGLERGGLAEWSGTTATLALIDAEAGVVICAHVGDSRMVICHQQKVLFETVDHDIDDIAECRMAAAGGEVRQMLVSGIDARRVFLKGTDVPGLAMSRALGDAQYLVPHSLAGFERRTRTNRNSAISSGVSQNASMELNSIAGSKSSKLLPCDAPRQQAEDRSENTEGQVPDIPVSSIEVSKREDDPHRATPPRRVASVKITAGGAIDRVEFQYSDGSKWSLGGPGGDKGIPPLILAEDEYIEEDASMSADALEPHLEQQIKRIKREASPAHRPSPSCSNRARTMARAQWPHTSANNPPAQHTAQADTQPRSTECLAIADVGSTQALTQQQPTRTIFGGWSMGLWLSSTNGADRCTSPINSGDLPAYGSSGEWTCLSAVQLCGTHMRLLSGGGSVSDDKCSVVRRNDNKVKESMVIHIVLSLYDPVNAHVPGVDVFWVKRGRRSKGEREKEKGEQTKKEKRQEERKEEEKAGEEEAEGRQEGERAEEEEEAAGTTGEGRKEGKGEEEKKDEKTRSRGKEAAGKREEETEEKRSVILQNARLDPLAMVESRPSDSDSMHGEEEWEARESGRGREQGEGEEGEAHEQRTDEEKETPDPQETTERTDREQDEEEDRKDATGERGTETRQRGDEEGTEGRARDGRGREGGTGREEEEREREGTTGTRRPRKRAKGRTEEEGETGRFRLTQKKTIITLSP</sequence>
<dbReference type="InterPro" id="IPR036457">
    <property type="entry name" value="PPM-type-like_dom_sf"/>
</dbReference>
<feature type="region of interest" description="Disordered" evidence="6">
    <location>
        <begin position="390"/>
        <end position="435"/>
    </location>
</feature>
<feature type="compositionally biased region" description="Basic and acidic residues" evidence="6">
    <location>
        <begin position="569"/>
        <end position="594"/>
    </location>
</feature>
<feature type="compositionally biased region" description="Polar residues" evidence="6">
    <location>
        <begin position="416"/>
        <end position="435"/>
    </location>
</feature>
<comment type="subcellular location">
    <subcellularLocation>
        <location evidence="1">Membrane</location>
        <topology evidence="1">Peripheral membrane protein</topology>
    </subcellularLocation>
</comment>
<evidence type="ECO:0000256" key="6">
    <source>
        <dbReference type="SAM" id="MobiDB-lite"/>
    </source>
</evidence>
<dbReference type="InterPro" id="IPR001932">
    <property type="entry name" value="PPM-type_phosphatase-like_dom"/>
</dbReference>